<dbReference type="InterPro" id="IPR052345">
    <property type="entry name" value="Rad_response_metalloprotease"/>
</dbReference>
<dbReference type="InterPro" id="IPR010359">
    <property type="entry name" value="IrrE_HExxH"/>
</dbReference>
<keyword evidence="4" id="KW-1185">Reference proteome</keyword>
<name>A0ABV1EZD7_9BACI</name>
<dbReference type="InterPro" id="IPR001387">
    <property type="entry name" value="Cro/C1-type_HTH"/>
</dbReference>
<evidence type="ECO:0000256" key="1">
    <source>
        <dbReference type="ARBA" id="ARBA00007227"/>
    </source>
</evidence>
<dbReference type="Pfam" id="PF06114">
    <property type="entry name" value="Peptidase_M78"/>
    <property type="match status" value="1"/>
</dbReference>
<gene>
    <name evidence="3" type="ORF">WMO63_12305</name>
</gene>
<dbReference type="Gene3D" id="1.10.10.2910">
    <property type="match status" value="1"/>
</dbReference>
<reference evidence="3 4" key="1">
    <citation type="submission" date="2024-03" db="EMBL/GenBank/DDBJ databases">
        <title>Human intestinal bacterial collection.</title>
        <authorList>
            <person name="Pauvert C."/>
            <person name="Hitch T.C.A."/>
            <person name="Clavel T."/>
        </authorList>
    </citation>
    <scope>NUCLEOTIDE SEQUENCE [LARGE SCALE GENOMIC DNA]</scope>
    <source>
        <strain evidence="3 4">CLA-SR-H024</strain>
    </source>
</reference>
<accession>A0ABV1EZD7</accession>
<comment type="caution">
    <text evidence="3">The sequence shown here is derived from an EMBL/GenBank/DDBJ whole genome shotgun (WGS) entry which is preliminary data.</text>
</comment>
<dbReference type="PANTHER" id="PTHR43236">
    <property type="entry name" value="ANTITOXIN HIGA1"/>
    <property type="match status" value="1"/>
</dbReference>
<proteinExistence type="inferred from homology"/>
<comment type="similarity">
    <text evidence="1">Belongs to the short-chain fatty acyl-CoA assimilation regulator (ScfR) family.</text>
</comment>
<evidence type="ECO:0000313" key="3">
    <source>
        <dbReference type="EMBL" id="MEQ2466449.1"/>
    </source>
</evidence>
<dbReference type="SMART" id="SM00530">
    <property type="entry name" value="HTH_XRE"/>
    <property type="match status" value="1"/>
</dbReference>
<dbReference type="SUPFAM" id="SSF47413">
    <property type="entry name" value="lambda repressor-like DNA-binding domains"/>
    <property type="match status" value="1"/>
</dbReference>
<dbReference type="PANTHER" id="PTHR43236:SF2">
    <property type="entry name" value="BLL0069 PROTEIN"/>
    <property type="match status" value="1"/>
</dbReference>
<dbReference type="InterPro" id="IPR010982">
    <property type="entry name" value="Lambda_DNA-bd_dom_sf"/>
</dbReference>
<dbReference type="CDD" id="cd00093">
    <property type="entry name" value="HTH_XRE"/>
    <property type="match status" value="1"/>
</dbReference>
<dbReference type="Proteomes" id="UP001465426">
    <property type="component" value="Unassembled WGS sequence"/>
</dbReference>
<dbReference type="PROSITE" id="PS50943">
    <property type="entry name" value="HTH_CROC1"/>
    <property type="match status" value="1"/>
</dbReference>
<protein>
    <submittedName>
        <fullName evidence="3">XRE family transcriptional regulator</fullName>
    </submittedName>
</protein>
<dbReference type="Gene3D" id="1.10.260.40">
    <property type="entry name" value="lambda repressor-like DNA-binding domains"/>
    <property type="match status" value="1"/>
</dbReference>
<organism evidence="3 4">
    <name type="scientific">Niallia hominis</name>
    <dbReference type="NCBI Taxonomy" id="3133173"/>
    <lineage>
        <taxon>Bacteria</taxon>
        <taxon>Bacillati</taxon>
        <taxon>Bacillota</taxon>
        <taxon>Bacilli</taxon>
        <taxon>Bacillales</taxon>
        <taxon>Bacillaceae</taxon>
        <taxon>Niallia</taxon>
    </lineage>
</organism>
<evidence type="ECO:0000259" key="2">
    <source>
        <dbReference type="PROSITE" id="PS50943"/>
    </source>
</evidence>
<feature type="domain" description="HTH cro/C1-type" evidence="2">
    <location>
        <begin position="9"/>
        <end position="63"/>
    </location>
</feature>
<sequence>MPNSINERIKNRRKELHLSQAELANQIGLKPPAISQYESGARRPSFEIIQKLAFALKVTTEYLISGVDQVKAQHSINLSDRLFLNIVNSLSPQDKEKLVEYAAFLATGRKIKMDILYETPKEYAEAILTEKVEEPLPIDLYKLANELGIKVLEDDLEEAEGIYIQSEFPIILLARRKKHEHRARFTLATLIAHHVLPWHLKNKYFSRKYRNNQDKNQQFGVSSLLTQEIEEMEAHQFASTLLIPTNHLTMEFTNKVVNIETVQHFAEKYHVTLFMFLNRLVDFAPEKYAVVQSDGSNIMKRFQGNRALVSKLHTNSIAASFFHKPSTQIEVRRNEVPASYWFIDSKMNETVIEESVYNPDMGRVLSLITILEEK</sequence>
<evidence type="ECO:0000313" key="4">
    <source>
        <dbReference type="Proteomes" id="UP001465426"/>
    </source>
</evidence>
<dbReference type="RefSeq" id="WP_051640970.1">
    <property type="nucleotide sequence ID" value="NZ_JBBMFN010000027.1"/>
</dbReference>
<dbReference type="Pfam" id="PF01381">
    <property type="entry name" value="HTH_3"/>
    <property type="match status" value="1"/>
</dbReference>
<dbReference type="EMBL" id="JBBMFN010000027">
    <property type="protein sequence ID" value="MEQ2466449.1"/>
    <property type="molecule type" value="Genomic_DNA"/>
</dbReference>